<organism evidence="1 2">
    <name type="scientific">Dendroctonus ponderosae</name>
    <name type="common">Mountain pine beetle</name>
    <dbReference type="NCBI Taxonomy" id="77166"/>
    <lineage>
        <taxon>Eukaryota</taxon>
        <taxon>Metazoa</taxon>
        <taxon>Ecdysozoa</taxon>
        <taxon>Arthropoda</taxon>
        <taxon>Hexapoda</taxon>
        <taxon>Insecta</taxon>
        <taxon>Pterygota</taxon>
        <taxon>Neoptera</taxon>
        <taxon>Endopterygota</taxon>
        <taxon>Coleoptera</taxon>
        <taxon>Polyphaga</taxon>
        <taxon>Cucujiformia</taxon>
        <taxon>Curculionidae</taxon>
        <taxon>Scolytinae</taxon>
        <taxon>Dendroctonus</taxon>
    </lineage>
</organism>
<gene>
    <name evidence="1" type="ORF">D910_06895</name>
</gene>
<protein>
    <submittedName>
        <fullName evidence="1">Uncharacterized protein</fullName>
    </submittedName>
</protein>
<name>U4U6L5_DENPD</name>
<proteinExistence type="predicted"/>
<dbReference type="AlphaFoldDB" id="U4U6L5"/>
<sequence length="95" mass="10815">MAFLSSQPSIRKCCQFSQKSLDFKKIDSVITTLVEDIRAVLTQKAKFGRIQRSSRSPLACLSKEELVKLWTSSESELRCHLLKAIRDKEEPSDPT</sequence>
<reference evidence="1 2" key="1">
    <citation type="journal article" date="2013" name="Genome Biol.">
        <title>Draft genome of the mountain pine beetle, Dendroctonus ponderosae Hopkins, a major forest pest.</title>
        <authorList>
            <person name="Keeling C.I."/>
            <person name="Yuen M.M."/>
            <person name="Liao N.Y."/>
            <person name="Docking T.R."/>
            <person name="Chan S.K."/>
            <person name="Taylor G.A."/>
            <person name="Palmquist D.L."/>
            <person name="Jackman S.D."/>
            <person name="Nguyen A."/>
            <person name="Li M."/>
            <person name="Henderson H."/>
            <person name="Janes J.K."/>
            <person name="Zhao Y."/>
            <person name="Pandoh P."/>
            <person name="Moore R."/>
            <person name="Sperling F.A."/>
            <person name="Huber D.P."/>
            <person name="Birol I."/>
            <person name="Jones S.J."/>
            <person name="Bohlmann J."/>
        </authorList>
    </citation>
    <scope>NUCLEOTIDE SEQUENCE</scope>
</reference>
<accession>U4U6L5</accession>
<evidence type="ECO:0000313" key="2">
    <source>
        <dbReference type="Proteomes" id="UP000030742"/>
    </source>
</evidence>
<dbReference type="EMBL" id="KB632171">
    <property type="protein sequence ID" value="ERL89529.1"/>
    <property type="molecule type" value="Genomic_DNA"/>
</dbReference>
<dbReference type="Proteomes" id="UP000030742">
    <property type="component" value="Unassembled WGS sequence"/>
</dbReference>
<evidence type="ECO:0000313" key="1">
    <source>
        <dbReference type="EMBL" id="ERL89529.1"/>
    </source>
</evidence>